<gene>
    <name evidence="17" type="ORF">DIURU_003181</name>
</gene>
<protein>
    <recommendedName>
        <fullName evidence="16">RING-type domain-containing protein</fullName>
    </recommendedName>
</protein>
<sequence>MPTKSTMPMAYPAPRVSQLDGHILDTELNDLLIDQLKDCLKLLPQWRFSFSQHSDLYTLLVKLVVFRLTVGRKASSYGLQLQNLKLSDGNTTRPIGFNKKFGLFLLIIAEYLYKKVAAYLYRFDNEGEVEGVGAWADFKRFLVRHNKVLLKYSENLLKVLNLVNFILFLTDGKHINLVYRVMGITLTPIISDLLKFNGNNVNFEFQNRQLAWNVMTEFLVFLMPLLQLNKLRNMVRRLLRPRGRKGKQQGTKVTPFTNLPINQCAICHQNNMMAQQSGQSRLESIGEITNAYETNCGHIYCYICLAAKFNSMEIRGSAERCLRCGEELKWFKEYGVDEPAGDDAVDPDAILYGEQVEDLDDEVDWKDENHNPDYMPRVVESYTASASSEDSEYDSQADEIGISEDFEVDEEMEDEDMDDEYFEEF</sequence>
<dbReference type="SUPFAM" id="SSF57850">
    <property type="entry name" value="RING/U-box"/>
    <property type="match status" value="1"/>
</dbReference>
<feature type="region of interest" description="Disordered" evidence="15">
    <location>
        <begin position="382"/>
        <end position="425"/>
    </location>
</feature>
<evidence type="ECO:0000256" key="1">
    <source>
        <dbReference type="ARBA" id="ARBA00004585"/>
    </source>
</evidence>
<comment type="pathway">
    <text evidence="2">Protein modification; protein ubiquitination.</text>
</comment>
<dbReference type="InterPro" id="IPR013083">
    <property type="entry name" value="Znf_RING/FYVE/PHD"/>
</dbReference>
<evidence type="ECO:0000313" key="18">
    <source>
        <dbReference type="Proteomes" id="UP000449547"/>
    </source>
</evidence>
<evidence type="ECO:0000256" key="8">
    <source>
        <dbReference type="ARBA" id="ARBA00022771"/>
    </source>
</evidence>
<keyword evidence="11" id="KW-0653">Protein transport</keyword>
<keyword evidence="12" id="KW-1133">Transmembrane helix</keyword>
<keyword evidence="9" id="KW-0833">Ubl conjugation pathway</keyword>
<dbReference type="InterPro" id="IPR025654">
    <property type="entry name" value="PEX2/10"/>
</dbReference>
<dbReference type="PROSITE" id="PS00518">
    <property type="entry name" value="ZF_RING_1"/>
    <property type="match status" value="1"/>
</dbReference>
<evidence type="ECO:0000256" key="5">
    <source>
        <dbReference type="ARBA" id="ARBA00022679"/>
    </source>
</evidence>
<keyword evidence="18" id="KW-1185">Reference proteome</keyword>
<evidence type="ECO:0000259" key="16">
    <source>
        <dbReference type="SMART" id="SM00184"/>
    </source>
</evidence>
<keyword evidence="14" id="KW-0576">Peroxisome</keyword>
<dbReference type="Gene3D" id="3.30.40.10">
    <property type="entry name" value="Zinc/RING finger domain, C3HC4 (zinc finger)"/>
    <property type="match status" value="1"/>
</dbReference>
<dbReference type="RefSeq" id="XP_034011953.1">
    <property type="nucleotide sequence ID" value="XM_034155915.1"/>
</dbReference>
<name>A0A642UM50_DIURU</name>
<keyword evidence="4" id="KW-0813">Transport</keyword>
<accession>A0A642UM50</accession>
<dbReference type="EMBL" id="SWFT01000102">
    <property type="protein sequence ID" value="KAA8901472.1"/>
    <property type="molecule type" value="Genomic_DNA"/>
</dbReference>
<evidence type="ECO:0000256" key="13">
    <source>
        <dbReference type="ARBA" id="ARBA00023136"/>
    </source>
</evidence>
<evidence type="ECO:0000256" key="15">
    <source>
        <dbReference type="SAM" id="MobiDB-lite"/>
    </source>
</evidence>
<organism evidence="17 18">
    <name type="scientific">Diutina rugosa</name>
    <name type="common">Yeast</name>
    <name type="synonym">Candida rugosa</name>
    <dbReference type="NCBI Taxonomy" id="5481"/>
    <lineage>
        <taxon>Eukaryota</taxon>
        <taxon>Fungi</taxon>
        <taxon>Dikarya</taxon>
        <taxon>Ascomycota</taxon>
        <taxon>Saccharomycotina</taxon>
        <taxon>Pichiomycetes</taxon>
        <taxon>Debaryomycetaceae</taxon>
        <taxon>Diutina</taxon>
    </lineage>
</organism>
<dbReference type="GeneID" id="54781832"/>
<evidence type="ECO:0000256" key="11">
    <source>
        <dbReference type="ARBA" id="ARBA00022927"/>
    </source>
</evidence>
<keyword evidence="7" id="KW-0479">Metal-binding</keyword>
<dbReference type="InterPro" id="IPR001841">
    <property type="entry name" value="Znf_RING"/>
</dbReference>
<dbReference type="GO" id="GO:0005778">
    <property type="term" value="C:peroxisomal membrane"/>
    <property type="evidence" value="ECO:0007669"/>
    <property type="project" value="UniProtKB-SubCell"/>
</dbReference>
<dbReference type="GO" id="GO:0016567">
    <property type="term" value="P:protein ubiquitination"/>
    <property type="evidence" value="ECO:0007669"/>
    <property type="project" value="UniProtKB-ARBA"/>
</dbReference>
<proteinExistence type="inferred from homology"/>
<keyword evidence="10" id="KW-0862">Zinc</keyword>
<dbReference type="VEuPathDB" id="FungiDB:DIURU_003181"/>
<dbReference type="PANTHER" id="PTHR23350">
    <property type="entry name" value="PEROXISOME ASSEMBLY PROTEIN 10"/>
    <property type="match status" value="1"/>
</dbReference>
<comment type="subcellular location">
    <subcellularLocation>
        <location evidence="1">Peroxisome membrane</location>
        <topology evidence="1">Multi-pass membrane protein</topology>
    </subcellularLocation>
</comment>
<dbReference type="GO" id="GO:0016740">
    <property type="term" value="F:transferase activity"/>
    <property type="evidence" value="ECO:0007669"/>
    <property type="project" value="UniProtKB-KW"/>
</dbReference>
<evidence type="ECO:0000256" key="14">
    <source>
        <dbReference type="ARBA" id="ARBA00023140"/>
    </source>
</evidence>
<feature type="domain" description="RING-type" evidence="16">
    <location>
        <begin position="264"/>
        <end position="324"/>
    </location>
</feature>
<keyword evidence="5" id="KW-0808">Transferase</keyword>
<keyword evidence="8" id="KW-0863">Zinc-finger</keyword>
<dbReference type="SMART" id="SM00184">
    <property type="entry name" value="RING"/>
    <property type="match status" value="1"/>
</dbReference>
<dbReference type="GO" id="GO:0016562">
    <property type="term" value="P:protein import into peroxisome matrix, receptor recycling"/>
    <property type="evidence" value="ECO:0007669"/>
    <property type="project" value="UniProtKB-ARBA"/>
</dbReference>
<dbReference type="Proteomes" id="UP000449547">
    <property type="component" value="Unassembled WGS sequence"/>
</dbReference>
<evidence type="ECO:0000256" key="6">
    <source>
        <dbReference type="ARBA" id="ARBA00022692"/>
    </source>
</evidence>
<reference evidence="17 18" key="1">
    <citation type="submission" date="2019-07" db="EMBL/GenBank/DDBJ databases">
        <title>Genome assembly of two rare yeast pathogens: Diutina rugosa and Trichomonascus ciferrii.</title>
        <authorList>
            <person name="Mixao V."/>
            <person name="Saus E."/>
            <person name="Hansen A."/>
            <person name="Lass-Flor C."/>
            <person name="Gabaldon T."/>
        </authorList>
    </citation>
    <scope>NUCLEOTIDE SEQUENCE [LARGE SCALE GENOMIC DNA]</scope>
    <source>
        <strain evidence="17 18">CBS 613</strain>
    </source>
</reference>
<evidence type="ECO:0000313" key="17">
    <source>
        <dbReference type="EMBL" id="KAA8901472.1"/>
    </source>
</evidence>
<comment type="caution">
    <text evidence="17">The sequence shown here is derived from an EMBL/GenBank/DDBJ whole genome shotgun (WGS) entry which is preliminary data.</text>
</comment>
<keyword evidence="6" id="KW-0812">Transmembrane</keyword>
<evidence type="ECO:0000256" key="9">
    <source>
        <dbReference type="ARBA" id="ARBA00022786"/>
    </source>
</evidence>
<evidence type="ECO:0000256" key="3">
    <source>
        <dbReference type="ARBA" id="ARBA00008704"/>
    </source>
</evidence>
<dbReference type="AlphaFoldDB" id="A0A642UM50"/>
<feature type="compositionally biased region" description="Acidic residues" evidence="15">
    <location>
        <begin position="389"/>
        <end position="425"/>
    </location>
</feature>
<keyword evidence="13" id="KW-0472">Membrane</keyword>
<dbReference type="InterPro" id="IPR017907">
    <property type="entry name" value="Znf_RING_CS"/>
</dbReference>
<dbReference type="OMA" id="WHGLMEL"/>
<dbReference type="OrthoDB" id="1701437at2759"/>
<comment type="similarity">
    <text evidence="3">Belongs to the pex2/pex10/pex12 family.</text>
</comment>
<dbReference type="Pfam" id="PF04757">
    <property type="entry name" value="Pex2_Pex12"/>
    <property type="match status" value="1"/>
</dbReference>
<evidence type="ECO:0000256" key="10">
    <source>
        <dbReference type="ARBA" id="ARBA00022833"/>
    </source>
</evidence>
<evidence type="ECO:0000256" key="2">
    <source>
        <dbReference type="ARBA" id="ARBA00004906"/>
    </source>
</evidence>
<dbReference type="GO" id="GO:0008270">
    <property type="term" value="F:zinc ion binding"/>
    <property type="evidence" value="ECO:0007669"/>
    <property type="project" value="UniProtKB-KW"/>
</dbReference>
<dbReference type="InterPro" id="IPR006845">
    <property type="entry name" value="Pex_N"/>
</dbReference>
<dbReference type="PANTHER" id="PTHR23350:SF4">
    <property type="entry name" value="PEROXISOME BIOGENESIS FACTOR 2"/>
    <property type="match status" value="1"/>
</dbReference>
<evidence type="ECO:0000256" key="12">
    <source>
        <dbReference type="ARBA" id="ARBA00022989"/>
    </source>
</evidence>
<evidence type="ECO:0000256" key="7">
    <source>
        <dbReference type="ARBA" id="ARBA00022723"/>
    </source>
</evidence>
<evidence type="ECO:0000256" key="4">
    <source>
        <dbReference type="ARBA" id="ARBA00022448"/>
    </source>
</evidence>